<keyword evidence="3" id="KW-1185">Reference proteome</keyword>
<dbReference type="SUPFAM" id="SSF89796">
    <property type="entry name" value="CoA-transferase family III (CaiB/BaiF)"/>
    <property type="match status" value="1"/>
</dbReference>
<keyword evidence="1 2" id="KW-0808">Transferase</keyword>
<dbReference type="EMBL" id="QGTR01000006">
    <property type="protein sequence ID" value="PWV97783.1"/>
    <property type="molecule type" value="Genomic_DNA"/>
</dbReference>
<dbReference type="GO" id="GO:0008410">
    <property type="term" value="F:CoA-transferase activity"/>
    <property type="evidence" value="ECO:0007669"/>
    <property type="project" value="TreeGrafter"/>
</dbReference>
<evidence type="ECO:0000313" key="3">
    <source>
        <dbReference type="Proteomes" id="UP000246352"/>
    </source>
</evidence>
<dbReference type="PANTHER" id="PTHR48207:SF3">
    <property type="entry name" value="SUCCINATE--HYDROXYMETHYLGLUTARATE COA-TRANSFERASE"/>
    <property type="match status" value="1"/>
</dbReference>
<sequence length="400" mass="42309">MFQPLSGLRVIDLTQVLAGPYAAYQLGLMGAEVLKVEAPGIGDWSRDKGLIADLNAEGMGLTYLTQNANKKSVTLNLKSAEGVDIFKQLLGDADVFIENFRPGTVAGLGLSFDAVRAINPKIVYCSISAFGQDGAMSHRPAYDHVIQGMCGIMKTTGTVETGPQKVGAPYIDYATGLNAAFAIVSALHETKRTGAALHLDVAMLDTSMLLMASLLTSHLTAGWMPKPSGNEAWSQSPSSGAFETSDGLLMVAANNDKQFRALCRGLGRSDILADVRWGDPEARGRNAAGLRAELVAIFLERPAIEWEGLLDVAGVPAAKVRSLDEVLAEDHAASRAFTRPMAWPAAPHAVHLPTLGFKVNCEVIAATAPPPELGGSTREVLAGLGYSEADLVRLAEEGTI</sequence>
<evidence type="ECO:0000256" key="1">
    <source>
        <dbReference type="ARBA" id="ARBA00022679"/>
    </source>
</evidence>
<dbReference type="InterPro" id="IPR044855">
    <property type="entry name" value="CoA-Trfase_III_dom3_sf"/>
</dbReference>
<comment type="caution">
    <text evidence="2">The sequence shown here is derived from an EMBL/GenBank/DDBJ whole genome shotgun (WGS) entry which is preliminary data.</text>
</comment>
<dbReference type="OrthoDB" id="9806585at2"/>
<dbReference type="Pfam" id="PF02515">
    <property type="entry name" value="CoA_transf_3"/>
    <property type="match status" value="1"/>
</dbReference>
<protein>
    <submittedName>
        <fullName evidence="2">Formyl-CoA transferase</fullName>
    </submittedName>
</protein>
<dbReference type="Gene3D" id="3.40.50.10540">
    <property type="entry name" value="Crotonobetainyl-coa:carnitine coa-transferase, domain 1"/>
    <property type="match status" value="1"/>
</dbReference>
<accession>A0A317PIB9</accession>
<organism evidence="2 3">
    <name type="scientific">Hoeflea marina</name>
    <dbReference type="NCBI Taxonomy" id="274592"/>
    <lineage>
        <taxon>Bacteria</taxon>
        <taxon>Pseudomonadati</taxon>
        <taxon>Pseudomonadota</taxon>
        <taxon>Alphaproteobacteria</taxon>
        <taxon>Hyphomicrobiales</taxon>
        <taxon>Rhizobiaceae</taxon>
        <taxon>Hoeflea</taxon>
    </lineage>
</organism>
<dbReference type="Gene3D" id="3.30.1540.10">
    <property type="entry name" value="formyl-coa transferase, domain 3"/>
    <property type="match status" value="1"/>
</dbReference>
<dbReference type="InterPro" id="IPR023606">
    <property type="entry name" value="CoA-Trfase_III_dom_1_sf"/>
</dbReference>
<evidence type="ECO:0000313" key="2">
    <source>
        <dbReference type="EMBL" id="PWV97783.1"/>
    </source>
</evidence>
<proteinExistence type="predicted"/>
<reference evidence="2 3" key="1">
    <citation type="submission" date="2018-05" db="EMBL/GenBank/DDBJ databases">
        <title>Genomic Encyclopedia of Type Strains, Phase IV (KMG-IV): sequencing the most valuable type-strain genomes for metagenomic binning, comparative biology and taxonomic classification.</title>
        <authorList>
            <person name="Goeker M."/>
        </authorList>
    </citation>
    <scope>NUCLEOTIDE SEQUENCE [LARGE SCALE GENOMIC DNA]</scope>
    <source>
        <strain evidence="2 3">DSM 16791</strain>
    </source>
</reference>
<dbReference type="InterPro" id="IPR050483">
    <property type="entry name" value="CoA-transferase_III_domain"/>
</dbReference>
<dbReference type="RefSeq" id="WP_110034070.1">
    <property type="nucleotide sequence ID" value="NZ_QGTR01000006.1"/>
</dbReference>
<name>A0A317PIB9_9HYPH</name>
<dbReference type="AlphaFoldDB" id="A0A317PIB9"/>
<dbReference type="Proteomes" id="UP000246352">
    <property type="component" value="Unassembled WGS sequence"/>
</dbReference>
<gene>
    <name evidence="2" type="ORF">DFR52_106308</name>
</gene>
<dbReference type="InterPro" id="IPR003673">
    <property type="entry name" value="CoA-Trfase_fam_III"/>
</dbReference>
<dbReference type="PANTHER" id="PTHR48207">
    <property type="entry name" value="SUCCINATE--HYDROXYMETHYLGLUTARATE COA-TRANSFERASE"/>
    <property type="match status" value="1"/>
</dbReference>